<protein>
    <recommendedName>
        <fullName evidence="3">PqqD family protein</fullName>
    </recommendedName>
</protein>
<sequence length="69" mass="7972">MLWELMDGSRTKSEIADILEQTFHERMIPASYRVAMSIQEMIDLGLVIPLPSQFRGQWNIDAVIDYADD</sequence>
<comment type="caution">
    <text evidence="1">The sequence shown here is derived from an EMBL/GenBank/DDBJ whole genome shotgun (WGS) entry which is preliminary data.</text>
</comment>
<dbReference type="AlphaFoldDB" id="A0A2V3HNY4"/>
<evidence type="ECO:0000313" key="2">
    <source>
        <dbReference type="Proteomes" id="UP000248161"/>
    </source>
</evidence>
<reference evidence="1 2" key="1">
    <citation type="journal article" date="2015" name="Nat. Commun.">
        <title>Genomic and transcriptomic evidence for scavenging of diverse organic compounds by widespread deep-sea archaea.</title>
        <authorList>
            <person name="Li M."/>
            <person name="Baker B.J."/>
            <person name="Anantharaman K."/>
            <person name="Jain S."/>
            <person name="Breier J.A."/>
            <person name="Dick G.J."/>
        </authorList>
    </citation>
    <scope>NUCLEOTIDE SEQUENCE [LARGE SCALE GENOMIC DNA]</scope>
    <source>
        <strain evidence="1">Cayman_51_deep</strain>
    </source>
</reference>
<name>A0A2V3HNY4_9ARCH</name>
<dbReference type="EMBL" id="PSPG01000019">
    <property type="protein sequence ID" value="PXF20827.1"/>
    <property type="molecule type" value="Genomic_DNA"/>
</dbReference>
<dbReference type="Proteomes" id="UP000248161">
    <property type="component" value="Unassembled WGS sequence"/>
</dbReference>
<organism evidence="1 2">
    <name type="scientific">Candidatus Thalassarchaeum betae</name>
    <dbReference type="NCBI Taxonomy" id="2599289"/>
    <lineage>
        <taxon>Archaea</taxon>
        <taxon>Methanobacteriati</taxon>
        <taxon>Thermoplasmatota</taxon>
        <taxon>Candidatus Poseidoniia</taxon>
        <taxon>Candidatus Poseidoniales</taxon>
        <taxon>Candidatus Thalassarchaeaceae</taxon>
        <taxon>Candidatus Thalassarchaeum</taxon>
    </lineage>
</organism>
<proteinExistence type="predicted"/>
<gene>
    <name evidence="1" type="ORF">CXX69_06490</name>
</gene>
<accession>A0A2V3HNY4</accession>
<evidence type="ECO:0008006" key="3">
    <source>
        <dbReference type="Google" id="ProtNLM"/>
    </source>
</evidence>
<evidence type="ECO:0000313" key="1">
    <source>
        <dbReference type="EMBL" id="PXF20827.1"/>
    </source>
</evidence>